<evidence type="ECO:0000313" key="3">
    <source>
        <dbReference type="Proteomes" id="UP001597287"/>
    </source>
</evidence>
<sequence length="208" mass="22381">MRKLGSTCISVAFATMLSIAAPVASAQASKPSKSVENMVKAAIRDGLKDPTSAQFSEMYTFMSGGSRHTCGYVNAKNSFGGYTGKKPFFVRSVDSEIKEIATEGSGNGAMAVISSMCDPVEVGRLAAVRSAAEAKDREAEKKAICQKNTNASTEGQCGEWYRKCEIKFKGLGPDELKEYMNLCRRSGYDAAAEKWQSTMGKTITFGND</sequence>
<organism evidence="2 3">
    <name type="scientific">Delftia deserti</name>
    <dbReference type="NCBI Taxonomy" id="1651218"/>
    <lineage>
        <taxon>Bacteria</taxon>
        <taxon>Pseudomonadati</taxon>
        <taxon>Pseudomonadota</taxon>
        <taxon>Betaproteobacteria</taxon>
        <taxon>Burkholderiales</taxon>
        <taxon>Comamonadaceae</taxon>
        <taxon>Delftia</taxon>
    </lineage>
</organism>
<feature type="chain" id="PRO_5046597829" evidence="1">
    <location>
        <begin position="27"/>
        <end position="208"/>
    </location>
</feature>
<proteinExistence type="predicted"/>
<name>A0ABW5F0I0_9BURK</name>
<gene>
    <name evidence="2" type="ORF">ACFSPV_30985</name>
</gene>
<accession>A0ABW5F0I0</accession>
<evidence type="ECO:0000313" key="2">
    <source>
        <dbReference type="EMBL" id="MFD2323113.1"/>
    </source>
</evidence>
<dbReference type="Proteomes" id="UP001597287">
    <property type="component" value="Unassembled WGS sequence"/>
</dbReference>
<evidence type="ECO:0000256" key="1">
    <source>
        <dbReference type="SAM" id="SignalP"/>
    </source>
</evidence>
<comment type="caution">
    <text evidence="2">The sequence shown here is derived from an EMBL/GenBank/DDBJ whole genome shotgun (WGS) entry which is preliminary data.</text>
</comment>
<feature type="signal peptide" evidence="1">
    <location>
        <begin position="1"/>
        <end position="26"/>
    </location>
</feature>
<keyword evidence="1" id="KW-0732">Signal</keyword>
<reference evidence="3" key="1">
    <citation type="journal article" date="2019" name="Int. J. Syst. Evol. Microbiol.">
        <title>The Global Catalogue of Microorganisms (GCM) 10K type strain sequencing project: providing services to taxonomists for standard genome sequencing and annotation.</title>
        <authorList>
            <consortium name="The Broad Institute Genomics Platform"/>
            <consortium name="The Broad Institute Genome Sequencing Center for Infectious Disease"/>
            <person name="Wu L."/>
            <person name="Ma J."/>
        </authorList>
    </citation>
    <scope>NUCLEOTIDE SEQUENCE [LARGE SCALE GENOMIC DNA]</scope>
    <source>
        <strain evidence="3">CCUG 62793</strain>
    </source>
</reference>
<dbReference type="EMBL" id="JBHUIG010000051">
    <property type="protein sequence ID" value="MFD2323113.1"/>
    <property type="molecule type" value="Genomic_DNA"/>
</dbReference>
<keyword evidence="3" id="KW-1185">Reference proteome</keyword>
<protein>
    <submittedName>
        <fullName evidence="2">Uncharacterized protein</fullName>
    </submittedName>
</protein>
<dbReference type="RefSeq" id="WP_380106841.1">
    <property type="nucleotide sequence ID" value="NZ_JBHSIH010000001.1"/>
</dbReference>